<dbReference type="Proteomes" id="UP000238823">
    <property type="component" value="Unassembled WGS sequence"/>
</dbReference>
<sequence length="48" mass="5098">MTGVPGMTGMTSMTSMTSVSLNVGIGRNPRALGARRRLGTRGVTRMSW</sequence>
<evidence type="ECO:0000313" key="1">
    <source>
        <dbReference type="EMBL" id="PRQ06240.1"/>
    </source>
</evidence>
<proteinExistence type="predicted"/>
<evidence type="ECO:0000313" key="2">
    <source>
        <dbReference type="Proteomes" id="UP000238823"/>
    </source>
</evidence>
<name>A0A2S9YMC7_9BACT</name>
<comment type="caution">
    <text evidence="1">The sequence shown here is derived from an EMBL/GenBank/DDBJ whole genome shotgun (WGS) entry which is preliminary data.</text>
</comment>
<reference evidence="1 2" key="1">
    <citation type="submission" date="2018-03" db="EMBL/GenBank/DDBJ databases">
        <title>Draft Genome Sequences of the Obligatory Marine Myxobacteria Enhygromyxa salina SWB007.</title>
        <authorList>
            <person name="Poehlein A."/>
            <person name="Moghaddam J.A."/>
            <person name="Harms H."/>
            <person name="Alanjari M."/>
            <person name="Koenig G.M."/>
            <person name="Daniel R."/>
            <person name="Schaeberle T.F."/>
        </authorList>
    </citation>
    <scope>NUCLEOTIDE SEQUENCE [LARGE SCALE GENOMIC DNA]</scope>
    <source>
        <strain evidence="1 2">SWB007</strain>
    </source>
</reference>
<dbReference type="AlphaFoldDB" id="A0A2S9YMC7"/>
<organism evidence="1 2">
    <name type="scientific">Enhygromyxa salina</name>
    <dbReference type="NCBI Taxonomy" id="215803"/>
    <lineage>
        <taxon>Bacteria</taxon>
        <taxon>Pseudomonadati</taxon>
        <taxon>Myxococcota</taxon>
        <taxon>Polyangia</taxon>
        <taxon>Nannocystales</taxon>
        <taxon>Nannocystaceae</taxon>
        <taxon>Enhygromyxa</taxon>
    </lineage>
</organism>
<protein>
    <submittedName>
        <fullName evidence="1">Uncharacterized protein</fullName>
    </submittedName>
</protein>
<dbReference type="EMBL" id="PVNL01000079">
    <property type="protein sequence ID" value="PRQ06240.1"/>
    <property type="molecule type" value="Genomic_DNA"/>
</dbReference>
<gene>
    <name evidence="1" type="ORF">ENSA7_40880</name>
</gene>
<accession>A0A2S9YMC7</accession>